<keyword evidence="3" id="KW-1185">Reference proteome</keyword>
<dbReference type="EMBL" id="JBCGBO010000024">
    <property type="protein sequence ID" value="KAK9183342.1"/>
    <property type="molecule type" value="Genomic_DNA"/>
</dbReference>
<evidence type="ECO:0000313" key="2">
    <source>
        <dbReference type="EMBL" id="KAK9183342.1"/>
    </source>
</evidence>
<evidence type="ECO:0000313" key="3">
    <source>
        <dbReference type="Proteomes" id="UP001428341"/>
    </source>
</evidence>
<accession>A0AAP0LT48</accession>
<gene>
    <name evidence="2" type="ORF">WN944_026493</name>
</gene>
<protein>
    <submittedName>
        <fullName evidence="2">Uncharacterized protein</fullName>
    </submittedName>
</protein>
<evidence type="ECO:0000256" key="1">
    <source>
        <dbReference type="SAM" id="MobiDB-lite"/>
    </source>
</evidence>
<feature type="region of interest" description="Disordered" evidence="1">
    <location>
        <begin position="1"/>
        <end position="49"/>
    </location>
</feature>
<comment type="caution">
    <text evidence="2">The sequence shown here is derived from an EMBL/GenBank/DDBJ whole genome shotgun (WGS) entry which is preliminary data.</text>
</comment>
<dbReference type="AlphaFoldDB" id="A0AAP0LT48"/>
<proteinExistence type="predicted"/>
<dbReference type="Proteomes" id="UP001428341">
    <property type="component" value="Unassembled WGS sequence"/>
</dbReference>
<reference evidence="2 3" key="1">
    <citation type="submission" date="2024-05" db="EMBL/GenBank/DDBJ databases">
        <title>Haplotype-resolved chromosome-level genome assembly of Huyou (Citrus changshanensis).</title>
        <authorList>
            <person name="Miao C."/>
            <person name="Chen W."/>
            <person name="Wu Y."/>
            <person name="Wang L."/>
            <person name="Zhao S."/>
            <person name="Grierson D."/>
            <person name="Xu C."/>
            <person name="Chen K."/>
        </authorList>
    </citation>
    <scope>NUCLEOTIDE SEQUENCE [LARGE SCALE GENOMIC DNA]</scope>
    <source>
        <strain evidence="2">01-14</strain>
        <tissue evidence="2">Leaf</tissue>
    </source>
</reference>
<organism evidence="2 3">
    <name type="scientific">Citrus x changshan-huyou</name>
    <dbReference type="NCBI Taxonomy" id="2935761"/>
    <lineage>
        <taxon>Eukaryota</taxon>
        <taxon>Viridiplantae</taxon>
        <taxon>Streptophyta</taxon>
        <taxon>Embryophyta</taxon>
        <taxon>Tracheophyta</taxon>
        <taxon>Spermatophyta</taxon>
        <taxon>Magnoliopsida</taxon>
        <taxon>eudicotyledons</taxon>
        <taxon>Gunneridae</taxon>
        <taxon>Pentapetalae</taxon>
        <taxon>rosids</taxon>
        <taxon>malvids</taxon>
        <taxon>Sapindales</taxon>
        <taxon>Rutaceae</taxon>
        <taxon>Aurantioideae</taxon>
        <taxon>Citrus</taxon>
    </lineage>
</organism>
<sequence>MSLPCAADDGKRRRKQQRQQLDWKRTAQGDSSWKPRTRKQTGSRNAEEILSEPLSLGIVLSSRDP</sequence>
<name>A0AAP0LT48_9ROSI</name>